<dbReference type="InterPro" id="IPR050109">
    <property type="entry name" value="HTH-type_TetR-like_transc_reg"/>
</dbReference>
<dbReference type="InterPro" id="IPR001647">
    <property type="entry name" value="HTH_TetR"/>
</dbReference>
<dbReference type="RefSeq" id="WP_077115241.1">
    <property type="nucleotide sequence ID" value="NZ_LOKT01000005.1"/>
</dbReference>
<feature type="DNA-binding region" description="H-T-H motif" evidence="4">
    <location>
        <begin position="37"/>
        <end position="56"/>
    </location>
</feature>
<evidence type="ECO:0000256" key="4">
    <source>
        <dbReference type="PROSITE-ProRule" id="PRU00335"/>
    </source>
</evidence>
<comment type="caution">
    <text evidence="6">The sequence shown here is derived from an EMBL/GenBank/DDBJ whole genome shotgun (WGS) entry which is preliminary data.</text>
</comment>
<keyword evidence="3" id="KW-0804">Transcription</keyword>
<proteinExistence type="predicted"/>
<dbReference type="GO" id="GO:0000976">
    <property type="term" value="F:transcription cis-regulatory region binding"/>
    <property type="evidence" value="ECO:0007669"/>
    <property type="project" value="TreeGrafter"/>
</dbReference>
<dbReference type="SUPFAM" id="SSF46689">
    <property type="entry name" value="Homeodomain-like"/>
    <property type="match status" value="1"/>
</dbReference>
<dbReference type="Pfam" id="PF17754">
    <property type="entry name" value="TetR_C_14"/>
    <property type="match status" value="1"/>
</dbReference>
<evidence type="ECO:0000313" key="7">
    <source>
        <dbReference type="Proteomes" id="UP000188836"/>
    </source>
</evidence>
<protein>
    <recommendedName>
        <fullName evidence="5">HTH tetR-type domain-containing protein</fullName>
    </recommendedName>
</protein>
<evidence type="ECO:0000259" key="5">
    <source>
        <dbReference type="PROSITE" id="PS50977"/>
    </source>
</evidence>
<dbReference type="OrthoDB" id="8688418at2"/>
<evidence type="ECO:0000313" key="6">
    <source>
        <dbReference type="EMBL" id="ONM49728.1"/>
    </source>
</evidence>
<reference evidence="6 7" key="1">
    <citation type="journal article" date="2016" name="Antonie Van Leeuwenhoek">
        <title>Nocardia donostiensis sp. nov., isolated from human respiratory specimens.</title>
        <authorList>
            <person name="Ercibengoa M."/>
            <person name="Bell M."/>
            <person name="Marimon J.M."/>
            <person name="Humrighouse B."/>
            <person name="Klenk H.P."/>
            <person name="Potter G."/>
            <person name="Perez-Trallero E."/>
        </authorList>
    </citation>
    <scope>NUCLEOTIDE SEQUENCE [LARGE SCALE GENOMIC DNA]</scope>
    <source>
        <strain evidence="6 7">X1655</strain>
    </source>
</reference>
<keyword evidence="1" id="KW-0805">Transcription regulation</keyword>
<name>A0A1V2TJT0_9NOCA</name>
<dbReference type="EMBL" id="MUMY01000003">
    <property type="protein sequence ID" value="ONM49728.1"/>
    <property type="molecule type" value="Genomic_DNA"/>
</dbReference>
<dbReference type="Proteomes" id="UP000188836">
    <property type="component" value="Unassembled WGS sequence"/>
</dbReference>
<accession>A0A1V2TJT0</accession>
<dbReference type="PROSITE" id="PS50977">
    <property type="entry name" value="HTH_TETR_2"/>
    <property type="match status" value="1"/>
</dbReference>
<organism evidence="6 7">
    <name type="scientific">Nocardia donostiensis</name>
    <dbReference type="NCBI Taxonomy" id="1538463"/>
    <lineage>
        <taxon>Bacteria</taxon>
        <taxon>Bacillati</taxon>
        <taxon>Actinomycetota</taxon>
        <taxon>Actinomycetes</taxon>
        <taxon>Mycobacteriales</taxon>
        <taxon>Nocardiaceae</taxon>
        <taxon>Nocardia</taxon>
    </lineage>
</organism>
<dbReference type="InterPro" id="IPR041347">
    <property type="entry name" value="MftR_C"/>
</dbReference>
<dbReference type="Gene3D" id="1.10.357.10">
    <property type="entry name" value="Tetracycline Repressor, domain 2"/>
    <property type="match status" value="1"/>
</dbReference>
<keyword evidence="7" id="KW-1185">Reference proteome</keyword>
<dbReference type="PANTHER" id="PTHR30055:SF238">
    <property type="entry name" value="MYCOFACTOCIN BIOSYNTHESIS TRANSCRIPTIONAL REGULATOR MFTR-RELATED"/>
    <property type="match status" value="1"/>
</dbReference>
<dbReference type="AlphaFoldDB" id="A0A1V2TJT0"/>
<evidence type="ECO:0000256" key="1">
    <source>
        <dbReference type="ARBA" id="ARBA00023015"/>
    </source>
</evidence>
<dbReference type="STRING" id="1538463.B0T36_08860"/>
<sequence length="205" mass="21709">MDGDALGLRERKKAEKRLELSLATIRLVIDNGWNTVSVADIAAAAGVSERTFRNYFSSKAEAVASRHLDRMRRICEELRSRPVGEPLWAALPGAVLAEFELGEGGVAAGPGTGSHWAEGVRRMVAEPAVRGAILEADAVARDELAAVIAERVGADVQRDVYPKLVAAVVSTACSVAAEHAITTETPDSDAVILRDILTMLAAGLP</sequence>
<dbReference type="GO" id="GO:0003700">
    <property type="term" value="F:DNA-binding transcription factor activity"/>
    <property type="evidence" value="ECO:0007669"/>
    <property type="project" value="TreeGrafter"/>
</dbReference>
<feature type="domain" description="HTH tetR-type" evidence="5">
    <location>
        <begin position="14"/>
        <end position="74"/>
    </location>
</feature>
<dbReference type="Pfam" id="PF00440">
    <property type="entry name" value="TetR_N"/>
    <property type="match status" value="1"/>
</dbReference>
<dbReference type="PANTHER" id="PTHR30055">
    <property type="entry name" value="HTH-TYPE TRANSCRIPTIONAL REGULATOR RUTR"/>
    <property type="match status" value="1"/>
</dbReference>
<dbReference type="InterPro" id="IPR009057">
    <property type="entry name" value="Homeodomain-like_sf"/>
</dbReference>
<evidence type="ECO:0000256" key="3">
    <source>
        <dbReference type="ARBA" id="ARBA00023163"/>
    </source>
</evidence>
<evidence type="ECO:0000256" key="2">
    <source>
        <dbReference type="ARBA" id="ARBA00023125"/>
    </source>
</evidence>
<keyword evidence="2 4" id="KW-0238">DNA-binding</keyword>
<gene>
    <name evidence="6" type="ORF">B0T46_04715</name>
</gene>